<feature type="chain" id="PRO_5034218703" description="candidapepsin" evidence="14">
    <location>
        <begin position="19"/>
        <end position="398"/>
    </location>
</feature>
<evidence type="ECO:0000256" key="11">
    <source>
        <dbReference type="ARBA" id="ARBA00023157"/>
    </source>
</evidence>
<keyword evidence="6 13" id="KW-0645">Protease</keyword>
<dbReference type="FunFam" id="2.40.70.10:FF:000023">
    <property type="entry name" value="Aspartic protease"/>
    <property type="match status" value="1"/>
</dbReference>
<reference evidence="16 17" key="1">
    <citation type="submission" date="2020-03" db="EMBL/GenBank/DDBJ databases">
        <title>FDA dAtabase for Regulatory Grade micrObial Sequences (FDA-ARGOS): Supporting development and validation of Infectious Disease Dx tests.</title>
        <authorList>
            <person name="Campos J."/>
            <person name="Goldberg B."/>
            <person name="Tallon L."/>
            <person name="Sadzewicz L."/>
            <person name="Vavikolanu K."/>
            <person name="Mehta A."/>
            <person name="Aluvathingal J."/>
            <person name="Nadendla S."/>
            <person name="Nandy P."/>
            <person name="Geyer C."/>
            <person name="Yan Y."/>
            <person name="Sichtig H."/>
        </authorList>
    </citation>
    <scope>NUCLEOTIDE SEQUENCE [LARGE SCALE GENOMIC DNA]</scope>
    <source>
        <strain evidence="16 17">FDAARGOS_656</strain>
    </source>
</reference>
<keyword evidence="7 14" id="KW-0732">Signal</keyword>
<dbReference type="InterPro" id="IPR033121">
    <property type="entry name" value="PEPTIDASE_A1"/>
</dbReference>
<protein>
    <recommendedName>
        <fullName evidence="4">candidapepsin</fullName>
        <ecNumber evidence="4">3.4.23.24</ecNumber>
    </recommendedName>
</protein>
<keyword evidence="10" id="KW-0865">Zymogen</keyword>
<dbReference type="InterPro" id="IPR021109">
    <property type="entry name" value="Peptidase_aspartic_dom_sf"/>
</dbReference>
<evidence type="ECO:0000256" key="14">
    <source>
        <dbReference type="SAM" id="SignalP"/>
    </source>
</evidence>
<comment type="caution">
    <text evidence="16">The sequence shown here is derived from an EMBL/GenBank/DDBJ whole genome shotgun (WGS) entry which is preliminary data.</text>
</comment>
<keyword evidence="8 13" id="KW-0064">Aspartyl protease</keyword>
<sequence length="398" mass="42316">MFLKNIFIGLAIALLVDATPTTTKRSAGFVALDFSVVKTPKAFPVTNGQEGKTSKRQAVPVTLHNEQVTYAADITVGSNNQKLNVIVDTGSSDLWVPDVNVDCQVTYSDQTADFCKQKGTYDPSGSSASQDLNTPFKIGYGDGSSSQGTLYKDTVGFGGVSIKNQVLADVDSTSIDQGILGVGYKTNEAGGSYDNVPVTLKKQGVIAKNAYSLYLNSPDAATGQIIFGGVDNAKYSGSLIALPVTSDRELRISLGSVEVSGKTINTDNVDVLLDSGTTITYLQQDLADQIIKAFNGKLTQDSNGNSFYEVDCNLSGDVVFNFSKNAKISVPASEFAASLQGDDGQPYDKCQLLFDVNDANILGDNFLRSAYIVYDLDDNEISLAQVKYTSASSISALT</sequence>
<dbReference type="PROSITE" id="PS00141">
    <property type="entry name" value="ASP_PROTEASE"/>
    <property type="match status" value="2"/>
</dbReference>
<dbReference type="FunFam" id="2.40.70.10:FF:000011">
    <property type="entry name" value="Aspartic protease"/>
    <property type="match status" value="1"/>
</dbReference>
<evidence type="ECO:0000256" key="8">
    <source>
        <dbReference type="ARBA" id="ARBA00022750"/>
    </source>
</evidence>
<dbReference type="InterPro" id="IPR001969">
    <property type="entry name" value="Aspartic_peptidase_AS"/>
</dbReference>
<dbReference type="GO" id="GO:0005576">
    <property type="term" value="C:extracellular region"/>
    <property type="evidence" value="ECO:0007669"/>
    <property type="project" value="UniProtKB-SubCell"/>
</dbReference>
<keyword evidence="9 13" id="KW-0378">Hydrolase</keyword>
<dbReference type="InterPro" id="IPR033876">
    <property type="entry name" value="SAP-like"/>
</dbReference>
<keyword evidence="5" id="KW-0964">Secreted</keyword>
<dbReference type="Pfam" id="PF00026">
    <property type="entry name" value="Asp"/>
    <property type="match status" value="1"/>
</dbReference>
<evidence type="ECO:0000256" key="10">
    <source>
        <dbReference type="ARBA" id="ARBA00023145"/>
    </source>
</evidence>
<evidence type="ECO:0000256" key="2">
    <source>
        <dbReference type="ARBA" id="ARBA00004613"/>
    </source>
</evidence>
<dbReference type="Gene3D" id="2.40.70.10">
    <property type="entry name" value="Acid Proteases"/>
    <property type="match status" value="2"/>
</dbReference>
<dbReference type="Proteomes" id="UP000536275">
    <property type="component" value="Unassembled WGS sequence"/>
</dbReference>
<keyword evidence="11" id="KW-1015">Disulfide bond</keyword>
<gene>
    <name evidence="16" type="primary">SAP2</name>
    <name evidence="16" type="ORF">FOB64_004065</name>
</gene>
<dbReference type="PANTHER" id="PTHR47966">
    <property type="entry name" value="BETA-SITE APP-CLEAVING ENZYME, ISOFORM A-RELATED"/>
    <property type="match status" value="1"/>
</dbReference>
<feature type="active site" evidence="12">
    <location>
        <position position="274"/>
    </location>
</feature>
<evidence type="ECO:0000313" key="17">
    <source>
        <dbReference type="Proteomes" id="UP000536275"/>
    </source>
</evidence>
<dbReference type="PRINTS" id="PR00792">
    <property type="entry name" value="PEPSIN"/>
</dbReference>
<feature type="active site" evidence="12">
    <location>
        <position position="88"/>
    </location>
</feature>
<proteinExistence type="inferred from homology"/>
<evidence type="ECO:0000256" key="6">
    <source>
        <dbReference type="ARBA" id="ARBA00022670"/>
    </source>
</evidence>
<evidence type="ECO:0000256" key="4">
    <source>
        <dbReference type="ARBA" id="ARBA00013207"/>
    </source>
</evidence>
<dbReference type="PROSITE" id="PS51767">
    <property type="entry name" value="PEPTIDASE_A1"/>
    <property type="match status" value="1"/>
</dbReference>
<dbReference type="PANTHER" id="PTHR47966:SF65">
    <property type="entry name" value="ASPARTIC-TYPE ENDOPEPTIDASE"/>
    <property type="match status" value="1"/>
</dbReference>
<evidence type="ECO:0000259" key="15">
    <source>
        <dbReference type="PROSITE" id="PS51767"/>
    </source>
</evidence>
<name>A0A8H6F1M7_CANAX</name>
<evidence type="ECO:0000256" key="7">
    <source>
        <dbReference type="ARBA" id="ARBA00022729"/>
    </source>
</evidence>
<dbReference type="GO" id="GO:0006508">
    <property type="term" value="P:proteolysis"/>
    <property type="evidence" value="ECO:0007669"/>
    <property type="project" value="UniProtKB-KW"/>
</dbReference>
<dbReference type="EMBL" id="JABWAD010000055">
    <property type="protein sequence ID" value="KAF6066585.1"/>
    <property type="molecule type" value="Genomic_DNA"/>
</dbReference>
<evidence type="ECO:0000256" key="13">
    <source>
        <dbReference type="RuleBase" id="RU000454"/>
    </source>
</evidence>
<comment type="subcellular location">
    <subcellularLocation>
        <location evidence="2">Secreted</location>
    </subcellularLocation>
</comment>
<dbReference type="CDD" id="cd05474">
    <property type="entry name" value="SAP_like"/>
    <property type="match status" value="1"/>
</dbReference>
<dbReference type="InterPro" id="IPR001461">
    <property type="entry name" value="Aspartic_peptidase_A1"/>
</dbReference>
<organism evidence="16 17">
    <name type="scientific">Candida albicans</name>
    <name type="common">Yeast</name>
    <dbReference type="NCBI Taxonomy" id="5476"/>
    <lineage>
        <taxon>Eukaryota</taxon>
        <taxon>Fungi</taxon>
        <taxon>Dikarya</taxon>
        <taxon>Ascomycota</taxon>
        <taxon>Saccharomycotina</taxon>
        <taxon>Pichiomycetes</taxon>
        <taxon>Debaryomycetaceae</taxon>
        <taxon>Candida/Lodderomyces clade</taxon>
        <taxon>Candida</taxon>
    </lineage>
</organism>
<dbReference type="AlphaFoldDB" id="A0A8H6F1M7"/>
<dbReference type="GO" id="GO:0004190">
    <property type="term" value="F:aspartic-type endopeptidase activity"/>
    <property type="evidence" value="ECO:0007669"/>
    <property type="project" value="UniProtKB-KW"/>
</dbReference>
<comment type="catalytic activity">
    <reaction evidence="1">
        <text>Preferential cleavage at the carboxyl of hydrophobic amino acids, but fails to cleave 15-Leu-|-Tyr-16, 16-Tyr-|-Leu-17 and 24-Phe-|-Phe-25 of insulin B chain. Activates trypsinogen, and degrades keratin.</text>
        <dbReference type="EC" id="3.4.23.24"/>
    </reaction>
</comment>
<feature type="signal peptide" evidence="14">
    <location>
        <begin position="1"/>
        <end position="18"/>
    </location>
</feature>
<evidence type="ECO:0000256" key="9">
    <source>
        <dbReference type="ARBA" id="ARBA00022801"/>
    </source>
</evidence>
<feature type="domain" description="Peptidase A1" evidence="15">
    <location>
        <begin position="70"/>
        <end position="384"/>
    </location>
</feature>
<dbReference type="SUPFAM" id="SSF50630">
    <property type="entry name" value="Acid proteases"/>
    <property type="match status" value="1"/>
</dbReference>
<accession>A0A8H6F1M7</accession>
<evidence type="ECO:0000313" key="16">
    <source>
        <dbReference type="EMBL" id="KAF6066585.1"/>
    </source>
</evidence>
<dbReference type="EC" id="3.4.23.24" evidence="4"/>
<evidence type="ECO:0000256" key="1">
    <source>
        <dbReference type="ARBA" id="ARBA00001675"/>
    </source>
</evidence>
<comment type="similarity">
    <text evidence="3 13">Belongs to the peptidase A1 family.</text>
</comment>
<evidence type="ECO:0000256" key="5">
    <source>
        <dbReference type="ARBA" id="ARBA00022525"/>
    </source>
</evidence>
<evidence type="ECO:0000256" key="12">
    <source>
        <dbReference type="PIRSR" id="PIRSR601461-1"/>
    </source>
</evidence>
<evidence type="ECO:0000256" key="3">
    <source>
        <dbReference type="ARBA" id="ARBA00007447"/>
    </source>
</evidence>